<keyword evidence="9" id="KW-0358">Heparin-binding</keyword>
<dbReference type="InterPro" id="IPR052418">
    <property type="entry name" value="Apolipoprotein_B"/>
</dbReference>
<dbReference type="PANTHER" id="PTHR13769:SF1">
    <property type="entry name" value="APOLIPOPROTEIN B-100"/>
    <property type="match status" value="1"/>
</dbReference>
<keyword evidence="18" id="KW-1185">Reference proteome</keyword>
<keyword evidence="4" id="KW-0813">Transport</keyword>
<keyword evidence="7" id="KW-0964">Secreted</keyword>
<organism evidence="17 18">
    <name type="scientific">Takifugu bimaculatus</name>
    <dbReference type="NCBI Taxonomy" id="433685"/>
    <lineage>
        <taxon>Eukaryota</taxon>
        <taxon>Metazoa</taxon>
        <taxon>Chordata</taxon>
        <taxon>Craniata</taxon>
        <taxon>Vertebrata</taxon>
        <taxon>Euteleostomi</taxon>
        <taxon>Actinopterygii</taxon>
        <taxon>Neopterygii</taxon>
        <taxon>Teleostei</taxon>
        <taxon>Neoteleostei</taxon>
        <taxon>Acanthomorphata</taxon>
        <taxon>Eupercaria</taxon>
        <taxon>Tetraodontiformes</taxon>
        <taxon>Tetradontoidea</taxon>
        <taxon>Tetraodontidae</taxon>
        <taxon>Takifugu</taxon>
    </lineage>
</organism>
<evidence type="ECO:0000256" key="8">
    <source>
        <dbReference type="ARBA" id="ARBA00022548"/>
    </source>
</evidence>
<evidence type="ECO:0000256" key="7">
    <source>
        <dbReference type="ARBA" id="ARBA00022525"/>
    </source>
</evidence>
<evidence type="ECO:0000256" key="1">
    <source>
        <dbReference type="ARBA" id="ARBA00004496"/>
    </source>
</evidence>
<keyword evidence="15" id="KW-0753">Steroid metabolism</keyword>
<dbReference type="AlphaFoldDB" id="A0A4Z2BRF6"/>
<evidence type="ECO:0000313" key="18">
    <source>
        <dbReference type="Proteomes" id="UP000516260"/>
    </source>
</evidence>
<keyword evidence="14" id="KW-1207">Sterol metabolism</keyword>
<protein>
    <submittedName>
        <fullName evidence="17">Uncharacterized protein</fullName>
    </submittedName>
</protein>
<dbReference type="GO" id="GO:0034361">
    <property type="term" value="C:very-low-density lipoprotein particle"/>
    <property type="evidence" value="ECO:0007669"/>
    <property type="project" value="UniProtKB-KW"/>
</dbReference>
<keyword evidence="16" id="KW-0850">VLDL</keyword>
<dbReference type="GO" id="GO:0005811">
    <property type="term" value="C:lipid droplet"/>
    <property type="evidence" value="ECO:0007669"/>
    <property type="project" value="UniProtKB-SubCell"/>
</dbReference>
<sequence>MSVMESKRLNLQTTWNTELPYEMMLQVKKQVPVVTKMVSEPSVAIYGKMRRHASTLGDSLEGAKEQSRLMFKKGFEKLAAVKLSHAMTTVVENMITIAKGYQKRVEDILNAVVRFLRDTKFQLPGFEKRMSGLEIYQKSNAFVAEVSEKAVRLIPEYISSVFRNVLDYVSAFEFTLPGSNYVVRGREILDDLFVALKKIQDQVILTVRKISVIQLEDIAHQYSAFVQFTTKQTEKLFETLKSQNADGLYTFVTSTYHEVINSPFLGQVATQVKEVRKIVLEYLKVVSAKVHDLLSDISTEQLQVDIQSQIDFAVKRINAFQNDTIRMLKEKSKAVEPFVRVEDRQVELDIPLPFAS</sequence>
<evidence type="ECO:0000256" key="15">
    <source>
        <dbReference type="ARBA" id="ARBA00023221"/>
    </source>
</evidence>
<evidence type="ECO:0000256" key="11">
    <source>
        <dbReference type="ARBA" id="ARBA00022710"/>
    </source>
</evidence>
<keyword evidence="8" id="KW-0153">Cholesterol metabolism</keyword>
<keyword evidence="6" id="KW-0162">Chylomicron</keyword>
<evidence type="ECO:0000256" key="6">
    <source>
        <dbReference type="ARBA" id="ARBA00022513"/>
    </source>
</evidence>
<evidence type="ECO:0000256" key="4">
    <source>
        <dbReference type="ARBA" id="ARBA00022448"/>
    </source>
</evidence>
<reference evidence="17 18" key="1">
    <citation type="submission" date="2019-04" db="EMBL/GenBank/DDBJ databases">
        <title>The sequence and de novo assembly of Takifugu bimaculatus genome using PacBio and Hi-C technologies.</title>
        <authorList>
            <person name="Xu P."/>
            <person name="Liu B."/>
            <person name="Zhou Z."/>
        </authorList>
    </citation>
    <scope>NUCLEOTIDE SEQUENCE [LARGE SCALE GENOMIC DNA]</scope>
    <source>
        <strain evidence="17">TB-2018</strain>
        <tissue evidence="17">Muscle</tissue>
    </source>
</reference>
<keyword evidence="5" id="KW-0963">Cytoplasm</keyword>
<proteinExistence type="predicted"/>
<evidence type="ECO:0000256" key="9">
    <source>
        <dbReference type="ARBA" id="ARBA00022674"/>
    </source>
</evidence>
<evidence type="ECO:0000313" key="17">
    <source>
        <dbReference type="EMBL" id="TNM94855.1"/>
    </source>
</evidence>
<keyword evidence="11" id="KW-0427">LDL</keyword>
<accession>A0A4Z2BRF6</accession>
<keyword evidence="13" id="KW-0443">Lipid metabolism</keyword>
<dbReference type="Proteomes" id="UP000516260">
    <property type="component" value="Chromosome 19"/>
</dbReference>
<keyword evidence="12" id="KW-0445">Lipid transport</keyword>
<name>A0A4Z2BRF6_9TELE</name>
<dbReference type="GO" id="GO:0042627">
    <property type="term" value="C:chylomicron"/>
    <property type="evidence" value="ECO:0007669"/>
    <property type="project" value="UniProtKB-KW"/>
</dbReference>
<dbReference type="GO" id="GO:0008203">
    <property type="term" value="P:cholesterol metabolic process"/>
    <property type="evidence" value="ECO:0007669"/>
    <property type="project" value="UniProtKB-KW"/>
</dbReference>
<evidence type="ECO:0000256" key="14">
    <source>
        <dbReference type="ARBA" id="ARBA00023166"/>
    </source>
</evidence>
<keyword evidence="10" id="KW-0551">Lipid droplet</keyword>
<gene>
    <name evidence="17" type="ORF">fugu_017614</name>
</gene>
<evidence type="ECO:0000256" key="2">
    <source>
        <dbReference type="ARBA" id="ARBA00004502"/>
    </source>
</evidence>
<dbReference type="EMBL" id="SWLE01000011">
    <property type="protein sequence ID" value="TNM94855.1"/>
    <property type="molecule type" value="Genomic_DNA"/>
</dbReference>
<dbReference type="GO" id="GO:0006869">
    <property type="term" value="P:lipid transport"/>
    <property type="evidence" value="ECO:0007669"/>
    <property type="project" value="UniProtKB-KW"/>
</dbReference>
<dbReference type="GO" id="GO:0005737">
    <property type="term" value="C:cytoplasm"/>
    <property type="evidence" value="ECO:0007669"/>
    <property type="project" value="UniProtKB-SubCell"/>
</dbReference>
<evidence type="ECO:0000256" key="5">
    <source>
        <dbReference type="ARBA" id="ARBA00022490"/>
    </source>
</evidence>
<comment type="subcellular location">
    <subcellularLocation>
        <location evidence="1">Cytoplasm</location>
    </subcellularLocation>
    <subcellularLocation>
        <location evidence="2">Lipid droplet</location>
    </subcellularLocation>
    <subcellularLocation>
        <location evidence="3">Secreted</location>
    </subcellularLocation>
</comment>
<evidence type="ECO:0000256" key="12">
    <source>
        <dbReference type="ARBA" id="ARBA00023055"/>
    </source>
</evidence>
<dbReference type="PANTHER" id="PTHR13769">
    <property type="entry name" value="APOLIPOPROTEIN B"/>
    <property type="match status" value="1"/>
</dbReference>
<dbReference type="GO" id="GO:0034362">
    <property type="term" value="C:low-density lipoprotein particle"/>
    <property type="evidence" value="ECO:0007669"/>
    <property type="project" value="UniProtKB-KW"/>
</dbReference>
<evidence type="ECO:0000256" key="10">
    <source>
        <dbReference type="ARBA" id="ARBA00022677"/>
    </source>
</evidence>
<evidence type="ECO:0000256" key="16">
    <source>
        <dbReference type="ARBA" id="ARBA00023313"/>
    </source>
</evidence>
<comment type="caution">
    <text evidence="17">The sequence shown here is derived from an EMBL/GenBank/DDBJ whole genome shotgun (WGS) entry which is preliminary data.</text>
</comment>
<evidence type="ECO:0000256" key="3">
    <source>
        <dbReference type="ARBA" id="ARBA00004613"/>
    </source>
</evidence>
<evidence type="ECO:0000256" key="13">
    <source>
        <dbReference type="ARBA" id="ARBA00023098"/>
    </source>
</evidence>
<dbReference type="GO" id="GO:0008201">
    <property type="term" value="F:heparin binding"/>
    <property type="evidence" value="ECO:0007669"/>
    <property type="project" value="UniProtKB-KW"/>
</dbReference>